<sequence>MGEWSKKIGEKGESIVKFVFEEILNFNSLIENESINCIKGNKHKEASAKSDKTTHGIDGLVSYQSPLEDHCLDIGVISSKYVGEEYPKYPSTLFKSHIKDLAYTIECFNNSKLKNNINQNFNDVKKTELIGILAWLSNTSDADFDLVSKVDNILIDNQLIFDKIIVLDNRKINFLYESIYQTKQKFDTQNVDFVYHNTGLNNITLQRKSYGKTFPLNYLYSDLILLRVENKENVELHIFVDDSFQADQLVQILNFAKSFDHLNAVNKLIINYRNYDHTVHENLVKEKLVKFSNYKLNYNLIINSFPADFRNK</sequence>
<dbReference type="InterPro" id="IPR058873">
    <property type="entry name" value="PDDEXK_GAPS4"/>
</dbReference>
<dbReference type="EMBL" id="QWIV01000008">
    <property type="protein sequence ID" value="RMZ60391.1"/>
    <property type="molecule type" value="Genomic_DNA"/>
</dbReference>
<proteinExistence type="predicted"/>
<evidence type="ECO:0000313" key="2">
    <source>
        <dbReference type="EMBL" id="RMZ60391.1"/>
    </source>
</evidence>
<comment type="caution">
    <text evidence="2">The sequence shown here is derived from an EMBL/GenBank/DDBJ whole genome shotgun (WGS) entry which is preliminary data.</text>
</comment>
<protein>
    <recommendedName>
        <fullName evidence="1">GAPS4 PD-(D/E)XK nuclease domain-containing protein</fullName>
    </recommendedName>
</protein>
<keyword evidence="3" id="KW-1185">Reference proteome</keyword>
<dbReference type="AlphaFoldDB" id="A0A3M7LCG1"/>
<dbReference type="Proteomes" id="UP000267524">
    <property type="component" value="Unassembled WGS sequence"/>
</dbReference>
<dbReference type="RefSeq" id="WP_122546231.1">
    <property type="nucleotide sequence ID" value="NZ_QWIV01000008.1"/>
</dbReference>
<accession>A0A3M7LCG1</accession>
<evidence type="ECO:0000313" key="3">
    <source>
        <dbReference type="Proteomes" id="UP000267524"/>
    </source>
</evidence>
<evidence type="ECO:0000259" key="1">
    <source>
        <dbReference type="Pfam" id="PF26115"/>
    </source>
</evidence>
<organism evidence="2 3">
    <name type="scientific">Chryseobacterium nematophagum</name>
    <dbReference type="NCBI Taxonomy" id="2305228"/>
    <lineage>
        <taxon>Bacteria</taxon>
        <taxon>Pseudomonadati</taxon>
        <taxon>Bacteroidota</taxon>
        <taxon>Flavobacteriia</taxon>
        <taxon>Flavobacteriales</taxon>
        <taxon>Weeksellaceae</taxon>
        <taxon>Chryseobacterium group</taxon>
        <taxon>Chryseobacterium</taxon>
    </lineage>
</organism>
<name>A0A3M7LCG1_9FLAO</name>
<feature type="domain" description="GAPS4 PD-(D/E)XK nuclease" evidence="1">
    <location>
        <begin position="1"/>
        <end position="171"/>
    </location>
</feature>
<reference evidence="2 3" key="1">
    <citation type="submission" date="2018-08" db="EMBL/GenBank/DDBJ databases">
        <title>Chryseobacterium nematophagum: a novel matrix digesting pathogen of nematodes.</title>
        <authorList>
            <person name="Page A."/>
            <person name="Roberts M."/>
            <person name="Felix M.-A."/>
            <person name="Weir W."/>
        </authorList>
    </citation>
    <scope>NUCLEOTIDE SEQUENCE [LARGE SCALE GENOMIC DNA]</scope>
    <source>
        <strain evidence="2 3">JUb275</strain>
    </source>
</reference>
<gene>
    <name evidence="2" type="ORF">D1632_05490</name>
</gene>
<dbReference type="Pfam" id="PF26115">
    <property type="entry name" value="PDDEXK_GAPS4"/>
    <property type="match status" value="1"/>
</dbReference>